<organism evidence="17 18">
    <name type="scientific">Elsinoe batatas</name>
    <dbReference type="NCBI Taxonomy" id="2601811"/>
    <lineage>
        <taxon>Eukaryota</taxon>
        <taxon>Fungi</taxon>
        <taxon>Dikarya</taxon>
        <taxon>Ascomycota</taxon>
        <taxon>Pezizomycotina</taxon>
        <taxon>Dothideomycetes</taxon>
        <taxon>Dothideomycetidae</taxon>
        <taxon>Myriangiales</taxon>
        <taxon>Elsinoaceae</taxon>
        <taxon>Elsinoe</taxon>
    </lineage>
</organism>
<comment type="similarity">
    <text evidence="4">Belongs to the PIGX family.</text>
</comment>
<evidence type="ECO:0000256" key="3">
    <source>
        <dbReference type="ARBA" id="ARBA00004687"/>
    </source>
</evidence>
<dbReference type="Pfam" id="PF04099">
    <property type="entry name" value="Sybindin"/>
    <property type="match status" value="1"/>
</dbReference>
<evidence type="ECO:0000256" key="2">
    <source>
        <dbReference type="ARBA" id="ARBA00004643"/>
    </source>
</evidence>
<evidence type="ECO:0000256" key="16">
    <source>
        <dbReference type="SAM" id="MobiDB-lite"/>
    </source>
</evidence>
<dbReference type="Gene3D" id="3.30.450.70">
    <property type="match status" value="1"/>
</dbReference>
<comment type="subcellular location">
    <subcellularLocation>
        <location evidence="2">Endoplasmic reticulum membrane</location>
        <topology evidence="2">Single-pass type III membrane protein</topology>
    </subcellularLocation>
    <subcellularLocation>
        <location evidence="1">Golgi apparatus</location>
    </subcellularLocation>
</comment>
<feature type="region of interest" description="Disordered" evidence="16">
    <location>
        <begin position="586"/>
        <end position="606"/>
    </location>
</feature>
<keyword evidence="10" id="KW-0256">Endoplasmic reticulum</keyword>
<keyword evidence="13" id="KW-0333">Golgi apparatus</keyword>
<dbReference type="OrthoDB" id="5546453at2759"/>
<dbReference type="SUPFAM" id="SSF64356">
    <property type="entry name" value="SNARE-like"/>
    <property type="match status" value="1"/>
</dbReference>
<keyword evidence="14" id="KW-0472">Membrane</keyword>
<evidence type="ECO:0000313" key="17">
    <source>
        <dbReference type="EMBL" id="KAG8626346.1"/>
    </source>
</evidence>
<evidence type="ECO:0000256" key="11">
    <source>
        <dbReference type="ARBA" id="ARBA00022892"/>
    </source>
</evidence>
<dbReference type="GO" id="GO:0005794">
    <property type="term" value="C:Golgi apparatus"/>
    <property type="evidence" value="ECO:0007669"/>
    <property type="project" value="UniProtKB-SubCell"/>
</dbReference>
<dbReference type="AlphaFoldDB" id="A0A8K0L298"/>
<evidence type="ECO:0000313" key="18">
    <source>
        <dbReference type="Proteomes" id="UP000809789"/>
    </source>
</evidence>
<keyword evidence="12" id="KW-1133">Transmembrane helix</keyword>
<keyword evidence="7" id="KW-0813">Transport</keyword>
<dbReference type="InterPro" id="IPR011012">
    <property type="entry name" value="Longin-like_dom_sf"/>
</dbReference>
<accession>A0A8K0L298</accession>
<dbReference type="UniPathway" id="UPA00196"/>
<evidence type="ECO:0000256" key="6">
    <source>
        <dbReference type="ARBA" id="ARBA00020410"/>
    </source>
</evidence>
<dbReference type="Pfam" id="PF08320">
    <property type="entry name" value="PIG-X"/>
    <property type="match status" value="1"/>
</dbReference>
<protein>
    <recommendedName>
        <fullName evidence="6">Protein PBN1</fullName>
    </recommendedName>
    <alternativeName>
        <fullName evidence="5">Protein pbn1</fullName>
    </alternativeName>
</protein>
<comment type="caution">
    <text evidence="17">The sequence shown here is derived from an EMBL/GenBank/DDBJ whole genome shotgun (WGS) entry which is preliminary data.</text>
</comment>
<gene>
    <name evidence="17" type="ORF">KVT40_005291</name>
</gene>
<proteinExistence type="inferred from homology"/>
<evidence type="ECO:0000256" key="10">
    <source>
        <dbReference type="ARBA" id="ARBA00022824"/>
    </source>
</evidence>
<dbReference type="PANTHER" id="PTHR28533:SF1">
    <property type="entry name" value="PROTEIN PBN1"/>
    <property type="match status" value="1"/>
</dbReference>
<evidence type="ECO:0000256" key="9">
    <source>
        <dbReference type="ARBA" id="ARBA00022692"/>
    </source>
</evidence>
<dbReference type="GO" id="GO:0005789">
    <property type="term" value="C:endoplasmic reticulum membrane"/>
    <property type="evidence" value="ECO:0007669"/>
    <property type="project" value="UniProtKB-SubCell"/>
</dbReference>
<feature type="compositionally biased region" description="Polar residues" evidence="16">
    <location>
        <begin position="586"/>
        <end position="601"/>
    </location>
</feature>
<evidence type="ECO:0000256" key="5">
    <source>
        <dbReference type="ARBA" id="ARBA00019261"/>
    </source>
</evidence>
<evidence type="ECO:0000256" key="13">
    <source>
        <dbReference type="ARBA" id="ARBA00023034"/>
    </source>
</evidence>
<evidence type="ECO:0000256" key="14">
    <source>
        <dbReference type="ARBA" id="ARBA00023136"/>
    </source>
</evidence>
<dbReference type="GO" id="GO:0048193">
    <property type="term" value="P:Golgi vesicle transport"/>
    <property type="evidence" value="ECO:0007669"/>
    <property type="project" value="UniProtKB-ARBA"/>
</dbReference>
<dbReference type="EMBL" id="JAESVG020000006">
    <property type="protein sequence ID" value="KAG8626346.1"/>
    <property type="molecule type" value="Genomic_DNA"/>
</dbReference>
<evidence type="ECO:0000256" key="1">
    <source>
        <dbReference type="ARBA" id="ARBA00004555"/>
    </source>
</evidence>
<keyword evidence="15" id="KW-0325">Glycoprotein</keyword>
<dbReference type="CDD" id="cd14856">
    <property type="entry name" value="TRAPPC4_synbindin"/>
    <property type="match status" value="1"/>
</dbReference>
<comment type="pathway">
    <text evidence="3">Glycolipid biosynthesis; glycosylphosphatidylinositol-anchor biosynthesis.</text>
</comment>
<evidence type="ECO:0000256" key="4">
    <source>
        <dbReference type="ARBA" id="ARBA00010345"/>
    </source>
</evidence>
<keyword evidence="11" id="KW-0931">ER-Golgi transport</keyword>
<sequence>MKERITYLLADGEPGVNPADVLVAEDAIQLPGILAAKEWRITVGVDQLPEEIQAILKDSHELHLRWASSQYHDSVSPLVSRIPPGLHAFYTPLKDKPIASGLCPMIKDVFGFDLKCDDTKDAFTRAPVLSERFASSAAYQYHQQIATLEPLQFYLVANLCHDYTEQCTLVMDDLMRASSLEFDFDAISQSVMVTATWPAALQNGIEQKRSPEDRVEVGILNRETEKDPEKISLGGFLTLHLHHHLPRTHRPPPDPPTPLLPLQPHRPLPSCSLHTYLTLPSTLFIDRHQLSDPLFLASHNLAALHSLSGATDLEAPEWVVPQWGSAALFSLVTPDDVSRASQPNAGEAWTVSVPLHLRYLPPRHRKDSATYPSSAIDEDETTKPGKLTTSVPYPVVFWACPADSGLKMSVNPFDKVNLGYDGLFGPKTLFYHVPSTGATMGEKLSGTEKELTVEVEVPVLDLDGAGWVESGTGLVVLVGFAWVLWKLWTGMAEDTKKGSRAQQAGRAKVKVERKKRVVFSLLIINKAGGLIFTRTYSPGLASLSSNDYLILAGTFHGIHAIARSLCPVPHSTLPLPSASPAIFAPGTTSATPQLGTTTSVPGPQRRASATGIESLESGKFRLTVYQTPTGVKFLLFTSPEQAGCEGLVRRCYEVYAGFVMGNPFYSLEMPIRVEKFEREVGRVLGRPV</sequence>
<dbReference type="GO" id="GO:1990529">
    <property type="term" value="C:glycosylphosphatidylinositol-mannosyltransferase I complex"/>
    <property type="evidence" value="ECO:0007669"/>
    <property type="project" value="TreeGrafter"/>
</dbReference>
<dbReference type="GO" id="GO:0030008">
    <property type="term" value="C:TRAPP complex"/>
    <property type="evidence" value="ECO:0007669"/>
    <property type="project" value="InterPro"/>
</dbReference>
<reference evidence="17" key="1">
    <citation type="submission" date="2021-07" db="EMBL/GenBank/DDBJ databases">
        <title>Elsinoe batatas strain:CRI-CJ2 Genome sequencing and assembly.</title>
        <authorList>
            <person name="Huang L."/>
        </authorList>
    </citation>
    <scope>NUCLEOTIDE SEQUENCE</scope>
    <source>
        <strain evidence="17">CRI-CJ2</strain>
    </source>
</reference>
<dbReference type="Proteomes" id="UP000809789">
    <property type="component" value="Unassembled WGS sequence"/>
</dbReference>
<dbReference type="SMART" id="SM00780">
    <property type="entry name" value="PIG-X"/>
    <property type="match status" value="1"/>
</dbReference>
<evidence type="ECO:0000256" key="8">
    <source>
        <dbReference type="ARBA" id="ARBA00022502"/>
    </source>
</evidence>
<keyword evidence="8" id="KW-0337">GPI-anchor biosynthesis</keyword>
<keyword evidence="18" id="KW-1185">Reference proteome</keyword>
<dbReference type="InterPro" id="IPR013233">
    <property type="entry name" value="PIG-X/PBN1"/>
</dbReference>
<name>A0A8K0L298_9PEZI</name>
<keyword evidence="9" id="KW-0812">Transmembrane</keyword>
<dbReference type="GO" id="GO:0006506">
    <property type="term" value="P:GPI anchor biosynthetic process"/>
    <property type="evidence" value="ECO:0007669"/>
    <property type="project" value="UniProtKB-UniPathway"/>
</dbReference>
<evidence type="ECO:0000256" key="15">
    <source>
        <dbReference type="ARBA" id="ARBA00023180"/>
    </source>
</evidence>
<dbReference type="SMART" id="SM01399">
    <property type="entry name" value="Sybindin"/>
    <property type="match status" value="1"/>
</dbReference>
<evidence type="ECO:0000256" key="12">
    <source>
        <dbReference type="ARBA" id="ARBA00022989"/>
    </source>
</evidence>
<dbReference type="GO" id="GO:0000030">
    <property type="term" value="F:mannosyltransferase activity"/>
    <property type="evidence" value="ECO:0007669"/>
    <property type="project" value="TreeGrafter"/>
</dbReference>
<dbReference type="PANTHER" id="PTHR28533">
    <property type="entry name" value="PROTEIN PBN1"/>
    <property type="match status" value="1"/>
</dbReference>
<evidence type="ECO:0000256" key="7">
    <source>
        <dbReference type="ARBA" id="ARBA00022448"/>
    </source>
</evidence>
<dbReference type="InterPro" id="IPR042322">
    <property type="entry name" value="Pbn1"/>
</dbReference>
<dbReference type="InterPro" id="IPR007233">
    <property type="entry name" value="TRAPPC"/>
</dbReference>